<reference evidence="1 2" key="1">
    <citation type="submission" date="2018-06" db="EMBL/GenBank/DDBJ databases">
        <title>Extensive metabolic versatility and redundancy in microbially diverse, dynamic hydrothermal sediments.</title>
        <authorList>
            <person name="Dombrowski N."/>
            <person name="Teske A."/>
            <person name="Baker B.J."/>
        </authorList>
    </citation>
    <scope>NUCLEOTIDE SEQUENCE [LARGE SCALE GENOMIC DNA]</scope>
    <source>
        <strain evidence="1">B36_G15</strain>
    </source>
</reference>
<protein>
    <recommendedName>
        <fullName evidence="3">Outer membrane protein beta-barrel domain-containing protein</fullName>
    </recommendedName>
</protein>
<evidence type="ECO:0000313" key="1">
    <source>
        <dbReference type="EMBL" id="RKX71384.1"/>
    </source>
</evidence>
<evidence type="ECO:0000313" key="2">
    <source>
        <dbReference type="Proteomes" id="UP000268469"/>
    </source>
</evidence>
<sequence length="265" mass="30069">MNILIVMIITMGLITNEEETEIGCCLVPSLGCLIGIHSLKADMRKEPVAGLSFWQRLKIGVGYSGGVCGVGEDLMPAASSFFIDIFQLFYFLNSIDATIGYQVDRNHEIEFGLEYGWAHLANKGGLVMWSKDWEITTGKWWLSRYSLTLKKIPGISVGPFHLGLEFNYAEAKTVESRYEMINGNWMLIDTSTVIRRCLGWGALLRWEKRIAINQNLLISPFGLFRASAAEEYYNSAKWPKKWEHRLSLEFTGIYVGLSIFLRPGY</sequence>
<dbReference type="Proteomes" id="UP000268469">
    <property type="component" value="Unassembled WGS sequence"/>
</dbReference>
<name>A0A660SKS9_UNCW3</name>
<accession>A0A660SKS9</accession>
<dbReference type="EMBL" id="QNBE01000010">
    <property type="protein sequence ID" value="RKX71384.1"/>
    <property type="molecule type" value="Genomic_DNA"/>
</dbReference>
<comment type="caution">
    <text evidence="1">The sequence shown here is derived from an EMBL/GenBank/DDBJ whole genome shotgun (WGS) entry which is preliminary data.</text>
</comment>
<organism evidence="1 2">
    <name type="scientific">candidate division WOR-3 bacterium</name>
    <dbReference type="NCBI Taxonomy" id="2052148"/>
    <lineage>
        <taxon>Bacteria</taxon>
        <taxon>Bacteria division WOR-3</taxon>
    </lineage>
</organism>
<proteinExistence type="predicted"/>
<evidence type="ECO:0008006" key="3">
    <source>
        <dbReference type="Google" id="ProtNLM"/>
    </source>
</evidence>
<gene>
    <name evidence="1" type="ORF">DRP53_01745</name>
</gene>
<dbReference type="AlphaFoldDB" id="A0A660SKS9"/>